<dbReference type="CDD" id="cd02440">
    <property type="entry name" value="AdoMet_MTases"/>
    <property type="match status" value="1"/>
</dbReference>
<keyword evidence="1 4" id="KW-0489">Methyltransferase</keyword>
<sequence>MDPPPKEIVTEAYDQIADWYLTWVQSQHTPRERYAASLLAHLPPPPSSHSPPQILDLGCGPGVPITRLLLDRGAHVTANDISPRQLALARRHCPSAKFVEGDMASLDLPAASFDGVVSFYTIFHLPRDEQPAMFRRIYGWLREAGVLACNLATVDEDEIYGEFLGYGMFWSSFETQKSLDMLREVGFEVVQSEVLGAAEGDGTQEGQVLEEGDPDFGVEFLWVLARKTKRKETGLDGGEVF</sequence>
<keyword evidence="5" id="KW-1185">Reference proteome</keyword>
<accession>A0AAJ0B8U2</accession>
<dbReference type="InterPro" id="IPR041698">
    <property type="entry name" value="Methyltransf_25"/>
</dbReference>
<proteinExistence type="predicted"/>
<dbReference type="GO" id="GO:0008168">
    <property type="term" value="F:methyltransferase activity"/>
    <property type="evidence" value="ECO:0007669"/>
    <property type="project" value="UniProtKB-KW"/>
</dbReference>
<evidence type="ECO:0000256" key="2">
    <source>
        <dbReference type="ARBA" id="ARBA00022679"/>
    </source>
</evidence>
<gene>
    <name evidence="4" type="ORF">QBC47DRAFT_387175</name>
</gene>
<dbReference type="PANTHER" id="PTHR43861">
    <property type="entry name" value="TRANS-ACONITATE 2-METHYLTRANSFERASE-RELATED"/>
    <property type="match status" value="1"/>
</dbReference>
<organism evidence="4 5">
    <name type="scientific">Echria macrotheca</name>
    <dbReference type="NCBI Taxonomy" id="438768"/>
    <lineage>
        <taxon>Eukaryota</taxon>
        <taxon>Fungi</taxon>
        <taxon>Dikarya</taxon>
        <taxon>Ascomycota</taxon>
        <taxon>Pezizomycotina</taxon>
        <taxon>Sordariomycetes</taxon>
        <taxon>Sordariomycetidae</taxon>
        <taxon>Sordariales</taxon>
        <taxon>Schizotheciaceae</taxon>
        <taxon>Echria</taxon>
    </lineage>
</organism>
<name>A0AAJ0B8U2_9PEZI</name>
<evidence type="ECO:0000313" key="5">
    <source>
        <dbReference type="Proteomes" id="UP001239445"/>
    </source>
</evidence>
<reference evidence="4" key="1">
    <citation type="submission" date="2023-06" db="EMBL/GenBank/DDBJ databases">
        <title>Genome-scale phylogeny and comparative genomics of the fungal order Sordariales.</title>
        <authorList>
            <consortium name="Lawrence Berkeley National Laboratory"/>
            <person name="Hensen N."/>
            <person name="Bonometti L."/>
            <person name="Westerberg I."/>
            <person name="Brannstrom I.O."/>
            <person name="Guillou S."/>
            <person name="Cros-Aarteil S."/>
            <person name="Calhoun S."/>
            <person name="Haridas S."/>
            <person name="Kuo A."/>
            <person name="Mondo S."/>
            <person name="Pangilinan J."/>
            <person name="Riley R."/>
            <person name="Labutti K."/>
            <person name="Andreopoulos B."/>
            <person name="Lipzen A."/>
            <person name="Chen C."/>
            <person name="Yanf M."/>
            <person name="Daum C."/>
            <person name="Ng V."/>
            <person name="Clum A."/>
            <person name="Steindorff A."/>
            <person name="Ohm R."/>
            <person name="Martin F."/>
            <person name="Silar P."/>
            <person name="Natvig D."/>
            <person name="Lalanne C."/>
            <person name="Gautier V."/>
            <person name="Ament-Velasquez S.L."/>
            <person name="Kruys A."/>
            <person name="Hutchinson M.I."/>
            <person name="Powell A.J."/>
            <person name="Barry K."/>
            <person name="Miller A.N."/>
            <person name="Grigoriev I.V."/>
            <person name="Debuchy R."/>
            <person name="Gladieux P."/>
            <person name="Thoren M.H."/>
            <person name="Johannesson H."/>
        </authorList>
    </citation>
    <scope>NUCLEOTIDE SEQUENCE</scope>
    <source>
        <strain evidence="4">PSN4</strain>
    </source>
</reference>
<evidence type="ECO:0000259" key="3">
    <source>
        <dbReference type="Pfam" id="PF13649"/>
    </source>
</evidence>
<dbReference type="AlphaFoldDB" id="A0AAJ0B8U2"/>
<dbReference type="GO" id="GO:0032259">
    <property type="term" value="P:methylation"/>
    <property type="evidence" value="ECO:0007669"/>
    <property type="project" value="UniProtKB-KW"/>
</dbReference>
<evidence type="ECO:0000256" key="1">
    <source>
        <dbReference type="ARBA" id="ARBA00022603"/>
    </source>
</evidence>
<feature type="domain" description="Methyltransferase" evidence="3">
    <location>
        <begin position="54"/>
        <end position="145"/>
    </location>
</feature>
<dbReference type="PANTHER" id="PTHR43861:SF1">
    <property type="entry name" value="TRANS-ACONITATE 2-METHYLTRANSFERASE"/>
    <property type="match status" value="1"/>
</dbReference>
<dbReference type="EMBL" id="MU839837">
    <property type="protein sequence ID" value="KAK1753818.1"/>
    <property type="molecule type" value="Genomic_DNA"/>
</dbReference>
<evidence type="ECO:0000313" key="4">
    <source>
        <dbReference type="EMBL" id="KAK1753818.1"/>
    </source>
</evidence>
<keyword evidence="2" id="KW-0808">Transferase</keyword>
<dbReference type="SUPFAM" id="SSF53335">
    <property type="entry name" value="S-adenosyl-L-methionine-dependent methyltransferases"/>
    <property type="match status" value="1"/>
</dbReference>
<dbReference type="Gene3D" id="3.40.50.150">
    <property type="entry name" value="Vaccinia Virus protein VP39"/>
    <property type="match status" value="1"/>
</dbReference>
<dbReference type="Proteomes" id="UP001239445">
    <property type="component" value="Unassembled WGS sequence"/>
</dbReference>
<dbReference type="Pfam" id="PF13649">
    <property type="entry name" value="Methyltransf_25"/>
    <property type="match status" value="1"/>
</dbReference>
<comment type="caution">
    <text evidence="4">The sequence shown here is derived from an EMBL/GenBank/DDBJ whole genome shotgun (WGS) entry which is preliminary data.</text>
</comment>
<dbReference type="InterPro" id="IPR029063">
    <property type="entry name" value="SAM-dependent_MTases_sf"/>
</dbReference>
<protein>
    <submittedName>
        <fullName evidence="4">Methyltransferase type 11</fullName>
    </submittedName>
</protein>